<keyword evidence="19 34" id="KW-0472">Membrane</keyword>
<dbReference type="PROSITE" id="PS50222">
    <property type="entry name" value="EF_HAND_2"/>
    <property type="match status" value="1"/>
</dbReference>
<evidence type="ECO:0000256" key="14">
    <source>
        <dbReference type="ARBA" id="ARBA00022801"/>
    </source>
</evidence>
<dbReference type="InterPro" id="IPR029044">
    <property type="entry name" value="Nucleotide-diphossugar_trans"/>
</dbReference>
<comment type="caution">
    <text evidence="37">The sequence shown here is derived from an EMBL/GenBank/DDBJ whole genome shotgun (WGS) entry which is preliminary data.</text>
</comment>
<keyword evidence="7 33" id="KW-0645">Protease</keyword>
<keyword evidence="9" id="KW-0808">Transferase</keyword>
<dbReference type="InterPro" id="IPR054069">
    <property type="entry name" value="CAPN3/13-like_C_EFh"/>
</dbReference>
<evidence type="ECO:0000256" key="27">
    <source>
        <dbReference type="ARBA" id="ARBA00072956"/>
    </source>
</evidence>
<evidence type="ECO:0000256" key="24">
    <source>
        <dbReference type="ARBA" id="ARBA00056067"/>
    </source>
</evidence>
<evidence type="ECO:0000256" key="15">
    <source>
        <dbReference type="ARBA" id="ARBA00022807"/>
    </source>
</evidence>
<evidence type="ECO:0000256" key="28">
    <source>
        <dbReference type="ARBA" id="ARBA00075529"/>
    </source>
</evidence>
<dbReference type="InterPro" id="IPR001300">
    <property type="entry name" value="Peptidase_C2_calpain_cat"/>
</dbReference>
<dbReference type="PANTHER" id="PTHR11675:SF8">
    <property type="entry name" value="POLYPEPTIDE N-ACETYLGALACTOSAMINYLTRANSFERASE 14"/>
    <property type="match status" value="1"/>
</dbReference>
<dbReference type="CDD" id="cd16195">
    <property type="entry name" value="EFh_PEF_CAPN13_14"/>
    <property type="match status" value="1"/>
</dbReference>
<dbReference type="GO" id="GO:0030246">
    <property type="term" value="F:carbohydrate binding"/>
    <property type="evidence" value="ECO:0007669"/>
    <property type="project" value="UniProtKB-KW"/>
</dbReference>
<proteinExistence type="inferred from homology"/>
<evidence type="ECO:0000256" key="18">
    <source>
        <dbReference type="ARBA" id="ARBA00023034"/>
    </source>
</evidence>
<dbReference type="GO" id="GO:0000139">
    <property type="term" value="C:Golgi membrane"/>
    <property type="evidence" value="ECO:0007669"/>
    <property type="project" value="UniProtKB-SubCell"/>
</dbReference>
<sequence>MRRLSRRLVLPIFGVLWITVLLFFWVTKKKLEVPTGPEVQTPKISDGDWDDLWDQFDERRYLNAKKWRVGDDPYKLYAFNQRESERIASNRVVPDTRLFRCTLLVYCADLPPTSIIIAFHNEARSTLLRTIRSILNRTPMNLIQEIILVDDFSNDPEDCKQLIKLPKVKCLRNNERQGLVRSRIRGADIAQGTTLTFLDSHCEVNRDWLQPLLHRVKEDYTRVVCPVIDIIHLDTFNYIESASELRGGFDWSLHFQWEQLTPEQKARRLDPTEPIRTPIIAGGLFVMDKSWFYYLGKYDTDMDIWGGENFEISFRVWMCGGSLEIVPCSRVGHVFRKKHPYIFPDGNANTYIKNTKRTAEVWMDEYKQYYYASRPFALERPFGNIESRLNLRKNLQCQSFKWYLENVYPELRVPKDSSIHKGSIRQRQKCLEAQKQKDQEISNLKLSPCVKTEGKDAKSQIWAFTYTQQILQEELCLSVITLFPGAPVVLVLCKNGDKRQQWTKTGSRIEHMASHLCLDTDMFGDGTETSREVVINPCESSLMSQHWDLKAFDDAVQAPHYKTCFCGTATVPPPVSSITLYPAERLQPSFKTGRIMAHNQQFPAKTPIIKFKEQDFYSLRDHCLNRGLLFEDETFPAETYSIGLQLLKGKNLSNLSWMRPKDLLKGKSEPLFILEGASRFDIQQGEAGDCWFLAALGALTQSPQYLQKILIDQSFSYQYAGIFHFRFWRCGQWVEVVIDDRLPVLNNEYLFVKPRNKREFWPCLLEKAYAKFHGSYANLHYGYLPDALVDLTGGVVTNISLHSSSSDLMTMVKTAAEAGSLMTCSTLAGPTSESVMMANGLVSRHAYTVTGAEQIEYRRSWEYLIRLWNPWGKIEWRGRWSDWSPEWQETHDQRKSQLYEDKDNGEFWMSCQDFRDNFFGLFICNQVPISLDHGSTPHERWSQMMFKDHLIPGNTEGYQRGMQYIFSVPDSMENNNVIMSFNIGPQNLKAKDRTFPLKYEVFKVRQYFQHFQDRLPSTFFSQFRIAEKGIVSETTCNLTECFSLSPGTYVVVVSEGREAVEFLLRIFLKMPNSDRNLMLAVLPYIQASLPENGSQQSIFYKYAQQQGLDIDATQLQSLLNREFLRGPPGDPFSLDECRSLVALMDLKVNGRLDQEEFSRLWSRLVHCQSVFQNSPKNAGVFLSSDLWKAIRDTDFLAGISITSELLDLMKLRYSDSTGRVSFPSLVCLLMRLEAMAKAFQNLSKDGKGLYLTEMEVNKNTQNLKEPGKG</sequence>
<evidence type="ECO:0000256" key="23">
    <source>
        <dbReference type="ARBA" id="ARBA00052209"/>
    </source>
</evidence>
<dbReference type="FunFam" id="3.90.550.10:FF:000020">
    <property type="entry name" value="Polypeptide N-acetylgalactosaminyltransferase"/>
    <property type="match status" value="1"/>
</dbReference>
<evidence type="ECO:0000256" key="16">
    <source>
        <dbReference type="ARBA" id="ARBA00022968"/>
    </source>
</evidence>
<dbReference type="InterPro" id="IPR045885">
    <property type="entry name" value="GalNAc-T"/>
</dbReference>
<dbReference type="Gene3D" id="3.90.550.10">
    <property type="entry name" value="Spore Coat Polysaccharide Biosynthesis Protein SpsA, Chain A"/>
    <property type="match status" value="1"/>
</dbReference>
<gene>
    <name evidence="37" type="ORF">E5288_WYG017536</name>
</gene>
<evidence type="ECO:0000256" key="13">
    <source>
        <dbReference type="ARBA" id="ARBA00022737"/>
    </source>
</evidence>
<evidence type="ECO:0000256" key="26">
    <source>
        <dbReference type="ARBA" id="ARBA00071010"/>
    </source>
</evidence>
<keyword evidence="16" id="KW-0735">Signal-anchor</keyword>
<evidence type="ECO:0000256" key="7">
    <source>
        <dbReference type="ARBA" id="ARBA00022670"/>
    </source>
</evidence>
<evidence type="ECO:0000256" key="33">
    <source>
        <dbReference type="PROSITE-ProRule" id="PRU00239"/>
    </source>
</evidence>
<dbReference type="InterPro" id="IPR011992">
    <property type="entry name" value="EF-hand-dom_pair"/>
</dbReference>
<evidence type="ECO:0000256" key="19">
    <source>
        <dbReference type="ARBA" id="ARBA00023136"/>
    </source>
</evidence>
<evidence type="ECO:0000256" key="11">
    <source>
        <dbReference type="ARBA" id="ARBA00022723"/>
    </source>
</evidence>
<evidence type="ECO:0000256" key="32">
    <source>
        <dbReference type="PIRSR" id="PIRSR622684-1"/>
    </source>
</evidence>
<dbReference type="InterPro" id="IPR001173">
    <property type="entry name" value="Glyco_trans_2-like"/>
</dbReference>
<dbReference type="GO" id="GO:0004653">
    <property type="term" value="F:polypeptide N-acetylgalactosaminyltransferase activity"/>
    <property type="evidence" value="ECO:0007669"/>
    <property type="project" value="UniProtKB-EC"/>
</dbReference>
<dbReference type="Gene3D" id="1.10.238.10">
    <property type="entry name" value="EF-hand"/>
    <property type="match status" value="1"/>
</dbReference>
<dbReference type="SUPFAM" id="SSF50370">
    <property type="entry name" value="Ricin B-like lectins"/>
    <property type="match status" value="1"/>
</dbReference>
<evidence type="ECO:0000256" key="17">
    <source>
        <dbReference type="ARBA" id="ARBA00022989"/>
    </source>
</evidence>
<dbReference type="Gene3D" id="3.90.70.10">
    <property type="entry name" value="Cysteine proteinases"/>
    <property type="match status" value="1"/>
</dbReference>
<keyword evidence="11" id="KW-0479">Metal-binding</keyword>
<dbReference type="Pfam" id="PF00648">
    <property type="entry name" value="Peptidase_C2"/>
    <property type="match status" value="1"/>
</dbReference>
<dbReference type="SMART" id="SM00230">
    <property type="entry name" value="CysPc"/>
    <property type="match status" value="1"/>
</dbReference>
<name>A0A6B0RYJ5_9CETA</name>
<comment type="function">
    <text evidence="25">Probable non-lysosomal thiol-protease.</text>
</comment>
<dbReference type="SUPFAM" id="SSF53448">
    <property type="entry name" value="Nucleotide-diphospho-sugar transferases"/>
    <property type="match status" value="1"/>
</dbReference>
<dbReference type="CDD" id="cd00044">
    <property type="entry name" value="CysPc"/>
    <property type="match status" value="1"/>
</dbReference>
<dbReference type="GO" id="GO:0006508">
    <property type="term" value="P:proteolysis"/>
    <property type="evidence" value="ECO:0007669"/>
    <property type="project" value="UniProtKB-KW"/>
</dbReference>
<evidence type="ECO:0000256" key="10">
    <source>
        <dbReference type="ARBA" id="ARBA00022692"/>
    </source>
</evidence>
<dbReference type="PANTHER" id="PTHR11675">
    <property type="entry name" value="N-ACETYLGALACTOSAMINYLTRANSFERASE"/>
    <property type="match status" value="1"/>
</dbReference>
<evidence type="ECO:0000256" key="6">
    <source>
        <dbReference type="ARBA" id="ARBA00012644"/>
    </source>
</evidence>
<dbReference type="GO" id="GO:0004198">
    <property type="term" value="F:calcium-dependent cysteine-type endopeptidase activity"/>
    <property type="evidence" value="ECO:0007669"/>
    <property type="project" value="InterPro"/>
</dbReference>
<evidence type="ECO:0000256" key="12">
    <source>
        <dbReference type="ARBA" id="ARBA00022734"/>
    </source>
</evidence>
<feature type="active site" evidence="32 33">
    <location>
        <position position="869"/>
    </location>
</feature>
<comment type="pathway">
    <text evidence="3">Protein modification; protein glycosylation.</text>
</comment>
<keyword evidence="12" id="KW-0430">Lectin</keyword>
<dbReference type="AlphaFoldDB" id="A0A6B0RYJ5"/>
<evidence type="ECO:0000256" key="22">
    <source>
        <dbReference type="ARBA" id="ARBA00050905"/>
    </source>
</evidence>
<keyword evidence="20" id="KW-1015">Disulfide bond</keyword>
<evidence type="ECO:0000313" key="37">
    <source>
        <dbReference type="EMBL" id="MXQ92916.1"/>
    </source>
</evidence>
<keyword evidence="18" id="KW-0333">Golgi apparatus</keyword>
<evidence type="ECO:0000256" key="20">
    <source>
        <dbReference type="ARBA" id="ARBA00023157"/>
    </source>
</evidence>
<dbReference type="GO" id="GO:0005509">
    <property type="term" value="F:calcium ion binding"/>
    <property type="evidence" value="ECO:0007669"/>
    <property type="project" value="InterPro"/>
</dbReference>
<evidence type="ECO:0000259" key="35">
    <source>
        <dbReference type="PROSITE" id="PS50203"/>
    </source>
</evidence>
<evidence type="ECO:0000256" key="8">
    <source>
        <dbReference type="ARBA" id="ARBA00022676"/>
    </source>
</evidence>
<dbReference type="EC" id="2.4.1.41" evidence="6"/>
<comment type="cofactor">
    <cofactor evidence="1">
        <name>Mn(2+)</name>
        <dbReference type="ChEBI" id="CHEBI:29035"/>
    </cofactor>
</comment>
<dbReference type="FunFam" id="2.60.120.380:FF:000016">
    <property type="entry name" value="Calpain 13"/>
    <property type="match status" value="1"/>
</dbReference>
<dbReference type="FunFam" id="1.10.238.10:FF:000175">
    <property type="entry name" value="Calpain 14"/>
    <property type="match status" value="1"/>
</dbReference>
<dbReference type="SMART" id="SM00458">
    <property type="entry name" value="RICIN"/>
    <property type="match status" value="1"/>
</dbReference>
<feature type="transmembrane region" description="Helical" evidence="34">
    <location>
        <begin position="7"/>
        <end position="26"/>
    </location>
</feature>
<keyword evidence="8" id="KW-0328">Glycosyltransferase</keyword>
<dbReference type="Proteomes" id="UP000322234">
    <property type="component" value="Unassembled WGS sequence"/>
</dbReference>
<dbReference type="PROSITE" id="PS00139">
    <property type="entry name" value="THIOL_PROTEASE_CYS"/>
    <property type="match status" value="1"/>
</dbReference>
<feature type="active site" evidence="32 33">
    <location>
        <position position="845"/>
    </location>
</feature>
<evidence type="ECO:0000256" key="1">
    <source>
        <dbReference type="ARBA" id="ARBA00001936"/>
    </source>
</evidence>
<accession>A0A6B0RYJ5</accession>
<dbReference type="PROSITE" id="PS50203">
    <property type="entry name" value="CALPAIN_CAT"/>
    <property type="match status" value="1"/>
</dbReference>
<comment type="function">
    <text evidence="24">Catalyzes the initial reaction in O-linked oligosaccharide biosynthesis, the transfer of an N-acetyl-D-galactosamine residue to a serine or threonine residue on the protein receptor. Displays activity toward mucin-derived peptide substrates such as Muc2, Muc5AC, Muc7, and Muc13 (-58). May be involved in O-glycosylation in kidney.</text>
</comment>
<evidence type="ECO:0000313" key="38">
    <source>
        <dbReference type="Proteomes" id="UP000322234"/>
    </source>
</evidence>
<dbReference type="Gene3D" id="2.80.10.50">
    <property type="match status" value="1"/>
</dbReference>
<dbReference type="InterPro" id="IPR036213">
    <property type="entry name" value="Calpain_III_sf"/>
</dbReference>
<dbReference type="CDD" id="cd02510">
    <property type="entry name" value="pp-GalNAc-T"/>
    <property type="match status" value="1"/>
</dbReference>
<feature type="domain" description="EF-hand" evidence="36">
    <location>
        <begin position="1132"/>
        <end position="1167"/>
    </location>
</feature>
<dbReference type="PROSITE" id="PS50231">
    <property type="entry name" value="RICIN_B_LECTIN"/>
    <property type="match status" value="1"/>
</dbReference>
<dbReference type="EMBL" id="VBQZ03000089">
    <property type="protein sequence ID" value="MXQ92916.1"/>
    <property type="molecule type" value="Genomic_DNA"/>
</dbReference>
<dbReference type="InterPro" id="IPR002048">
    <property type="entry name" value="EF_hand_dom"/>
</dbReference>
<keyword evidence="14 33" id="KW-0378">Hydrolase</keyword>
<dbReference type="FunFam" id="2.80.10.50:FF:000036">
    <property type="entry name" value="Polypeptide N-acetylgalactosaminyltransferase"/>
    <property type="match status" value="1"/>
</dbReference>
<evidence type="ECO:0000256" key="21">
    <source>
        <dbReference type="ARBA" id="ARBA00023211"/>
    </source>
</evidence>
<dbReference type="UniPathway" id="UPA00378"/>
<evidence type="ECO:0000256" key="29">
    <source>
        <dbReference type="ARBA" id="ARBA00077152"/>
    </source>
</evidence>
<keyword evidence="21" id="KW-0464">Manganese</keyword>
<dbReference type="SUPFAM" id="SSF54001">
    <property type="entry name" value="Cysteine proteinases"/>
    <property type="match status" value="1"/>
</dbReference>
<dbReference type="InterPro" id="IPR038765">
    <property type="entry name" value="Papain-like_cys_pep_sf"/>
</dbReference>
<dbReference type="Pfam" id="PF00535">
    <property type="entry name" value="Glycos_transf_2"/>
    <property type="match status" value="1"/>
</dbReference>
<evidence type="ECO:0000256" key="2">
    <source>
        <dbReference type="ARBA" id="ARBA00004323"/>
    </source>
</evidence>
<dbReference type="SUPFAM" id="SSF49758">
    <property type="entry name" value="Calpain large subunit, middle domain (domain III)"/>
    <property type="match status" value="1"/>
</dbReference>
<feature type="domain" description="Calpain catalytic" evidence="35">
    <location>
        <begin position="629"/>
        <end position="927"/>
    </location>
</feature>
<protein>
    <recommendedName>
        <fullName evidence="26">Calpain-13</fullName>
        <ecNumber evidence="6">2.4.1.41</ecNumber>
    </recommendedName>
    <alternativeName>
        <fullName evidence="28">Calcium-activated neutral proteinase 13</fullName>
    </alternativeName>
    <alternativeName>
        <fullName evidence="29">Polypeptide GalNAc transferase 14</fullName>
    </alternativeName>
    <alternativeName>
        <fullName evidence="27">Polypeptide N-acetylgalactosaminyltransferase 14</fullName>
    </alternativeName>
    <alternativeName>
        <fullName evidence="31">Protein-UDP acetylgalactosaminyltransferase 14</fullName>
    </alternativeName>
    <alternativeName>
        <fullName evidence="30">UDP-GalNAc:polypeptide N-acetylgalactosaminyltransferase 14</fullName>
    </alternativeName>
</protein>
<reference evidence="37" key="1">
    <citation type="submission" date="2019-10" db="EMBL/GenBank/DDBJ databases">
        <title>The sequence and de novo assembly of the wild yak genome.</title>
        <authorList>
            <person name="Liu Y."/>
        </authorList>
    </citation>
    <scope>NUCLEOTIDE SEQUENCE [LARGE SCALE GENOMIC DNA]</scope>
    <source>
        <strain evidence="37">WY2019</strain>
    </source>
</reference>
<dbReference type="PRINTS" id="PR00704">
    <property type="entry name" value="CALPAIN"/>
</dbReference>
<keyword evidence="17 34" id="KW-1133">Transmembrane helix</keyword>
<comment type="similarity">
    <text evidence="5">Belongs to the peptidase C2 family.</text>
</comment>
<evidence type="ECO:0000256" key="30">
    <source>
        <dbReference type="ARBA" id="ARBA00081080"/>
    </source>
</evidence>
<dbReference type="InterPro" id="IPR022684">
    <property type="entry name" value="Calpain_cysteine_protease"/>
</dbReference>
<dbReference type="GO" id="GO:0006493">
    <property type="term" value="P:protein O-linked glycosylation"/>
    <property type="evidence" value="ECO:0007669"/>
    <property type="project" value="UniProtKB-ARBA"/>
</dbReference>
<keyword evidence="15 33" id="KW-0788">Thiol protease</keyword>
<keyword evidence="10 34" id="KW-0812">Transmembrane</keyword>
<dbReference type="InterPro" id="IPR000772">
    <property type="entry name" value="Ricin_B_lectin"/>
</dbReference>
<evidence type="ECO:0000256" key="5">
    <source>
        <dbReference type="ARBA" id="ARBA00007623"/>
    </source>
</evidence>
<keyword evidence="38" id="KW-1185">Reference proteome</keyword>
<evidence type="ECO:0000256" key="31">
    <source>
        <dbReference type="ARBA" id="ARBA00083039"/>
    </source>
</evidence>
<evidence type="ECO:0000256" key="34">
    <source>
        <dbReference type="SAM" id="Phobius"/>
    </source>
</evidence>
<comment type="similarity">
    <text evidence="4">Belongs to the glycosyltransferase 2 family. GalNAc-T subfamily.</text>
</comment>
<dbReference type="SUPFAM" id="SSF47473">
    <property type="entry name" value="EF-hand"/>
    <property type="match status" value="1"/>
</dbReference>
<evidence type="ECO:0000256" key="25">
    <source>
        <dbReference type="ARBA" id="ARBA00059312"/>
    </source>
</evidence>
<comment type="catalytic activity">
    <reaction evidence="22">
        <text>L-threonyl-[protein] + UDP-N-acetyl-alpha-D-galactosamine = a 3-O-[N-acetyl-alpha-D-galactosaminyl]-L-threonyl-[protein] + UDP + H(+)</text>
        <dbReference type="Rhea" id="RHEA:52424"/>
        <dbReference type="Rhea" id="RHEA-COMP:11060"/>
        <dbReference type="Rhea" id="RHEA-COMP:11689"/>
        <dbReference type="ChEBI" id="CHEBI:15378"/>
        <dbReference type="ChEBI" id="CHEBI:30013"/>
        <dbReference type="ChEBI" id="CHEBI:58223"/>
        <dbReference type="ChEBI" id="CHEBI:67138"/>
        <dbReference type="ChEBI" id="CHEBI:87075"/>
        <dbReference type="EC" id="2.4.1.41"/>
    </reaction>
</comment>
<dbReference type="Pfam" id="PF21875">
    <property type="entry name" value="CAPN13-like_C_EFh"/>
    <property type="match status" value="1"/>
</dbReference>
<dbReference type="InterPro" id="IPR000169">
    <property type="entry name" value="Pept_cys_AS"/>
</dbReference>
<feature type="active site" evidence="32 33">
    <location>
        <position position="690"/>
    </location>
</feature>
<evidence type="ECO:0000259" key="36">
    <source>
        <dbReference type="PROSITE" id="PS50222"/>
    </source>
</evidence>
<dbReference type="Pfam" id="PF00652">
    <property type="entry name" value="Ricin_B_lectin"/>
    <property type="match status" value="1"/>
</dbReference>
<dbReference type="FunFam" id="3.90.70.10:FF:000054">
    <property type="entry name" value="Calpain 14"/>
    <property type="match status" value="1"/>
</dbReference>
<comment type="catalytic activity">
    <reaction evidence="23">
        <text>L-seryl-[protein] + UDP-N-acetyl-alpha-D-galactosamine = a 3-O-[N-acetyl-alpha-D-galactosaminyl]-L-seryl-[protein] + UDP + H(+)</text>
        <dbReference type="Rhea" id="RHEA:23956"/>
        <dbReference type="Rhea" id="RHEA-COMP:9863"/>
        <dbReference type="Rhea" id="RHEA-COMP:12788"/>
        <dbReference type="ChEBI" id="CHEBI:15378"/>
        <dbReference type="ChEBI" id="CHEBI:29999"/>
        <dbReference type="ChEBI" id="CHEBI:53604"/>
        <dbReference type="ChEBI" id="CHEBI:58223"/>
        <dbReference type="ChEBI" id="CHEBI:67138"/>
        <dbReference type="EC" id="2.4.1.41"/>
    </reaction>
</comment>
<comment type="subcellular location">
    <subcellularLocation>
        <location evidence="2">Golgi apparatus membrane</location>
        <topology evidence="2">Single-pass type II membrane protein</topology>
    </subcellularLocation>
</comment>
<keyword evidence="13" id="KW-0677">Repeat</keyword>
<dbReference type="Gene3D" id="2.60.120.380">
    <property type="match status" value="1"/>
</dbReference>
<dbReference type="InterPro" id="IPR035992">
    <property type="entry name" value="Ricin_B-like_lectins"/>
</dbReference>
<evidence type="ECO:0000256" key="9">
    <source>
        <dbReference type="ARBA" id="ARBA00022679"/>
    </source>
</evidence>
<evidence type="ECO:0000256" key="4">
    <source>
        <dbReference type="ARBA" id="ARBA00005680"/>
    </source>
</evidence>
<evidence type="ECO:0000256" key="3">
    <source>
        <dbReference type="ARBA" id="ARBA00004922"/>
    </source>
</evidence>
<organism evidence="37 38">
    <name type="scientific">Bos mutus</name>
    <name type="common">wild yak</name>
    <dbReference type="NCBI Taxonomy" id="72004"/>
    <lineage>
        <taxon>Eukaryota</taxon>
        <taxon>Metazoa</taxon>
        <taxon>Chordata</taxon>
        <taxon>Craniata</taxon>
        <taxon>Vertebrata</taxon>
        <taxon>Euteleostomi</taxon>
        <taxon>Mammalia</taxon>
        <taxon>Eutheria</taxon>
        <taxon>Laurasiatheria</taxon>
        <taxon>Artiodactyla</taxon>
        <taxon>Ruminantia</taxon>
        <taxon>Pecora</taxon>
        <taxon>Bovidae</taxon>
        <taxon>Bovinae</taxon>
        <taxon>Bos</taxon>
    </lineage>
</organism>